<proteinExistence type="predicted"/>
<gene>
    <name evidence="1" type="ORF">L228DRAFT_143715</name>
</gene>
<reference evidence="1 2" key="1">
    <citation type="journal article" date="2016" name="Fungal Biol.">
        <title>The genome of Xylona heveae provides a window into fungal endophytism.</title>
        <authorList>
            <person name="Gazis R."/>
            <person name="Kuo A."/>
            <person name="Riley R."/>
            <person name="LaButti K."/>
            <person name="Lipzen A."/>
            <person name="Lin J."/>
            <person name="Amirebrahimi M."/>
            <person name="Hesse C.N."/>
            <person name="Spatafora J.W."/>
            <person name="Henrissat B."/>
            <person name="Hainaut M."/>
            <person name="Grigoriev I.V."/>
            <person name="Hibbett D.S."/>
        </authorList>
    </citation>
    <scope>NUCLEOTIDE SEQUENCE [LARGE SCALE GENOMIC DNA]</scope>
    <source>
        <strain evidence="1 2">TC161</strain>
    </source>
</reference>
<dbReference type="GeneID" id="28894341"/>
<protein>
    <submittedName>
        <fullName evidence="1">Uncharacterized protein</fullName>
    </submittedName>
</protein>
<dbReference type="EMBL" id="KV407459">
    <property type="protein sequence ID" value="KZF21953.1"/>
    <property type="molecule type" value="Genomic_DNA"/>
</dbReference>
<name>A0A165GAM3_XYLHT</name>
<dbReference type="Proteomes" id="UP000076632">
    <property type="component" value="Unassembled WGS sequence"/>
</dbReference>
<dbReference type="AlphaFoldDB" id="A0A165GAM3"/>
<dbReference type="RefSeq" id="XP_018187508.1">
    <property type="nucleotide sequence ID" value="XM_018329204.1"/>
</dbReference>
<evidence type="ECO:0000313" key="1">
    <source>
        <dbReference type="EMBL" id="KZF21953.1"/>
    </source>
</evidence>
<sequence>MMARTRVTQSHPFHGHLGKPPGLQALSSSFIAHLHLRLRLHICTTLSFTTRSLGHDLLLFDHALPILKLLAPSFHLIPSALVTPPRRTPFRQSESGTGNLTPCWSFAYPRVWSLKLLPDPCVPITTTRRPLVRQVSESVLRLVHLTASPKLLLWSCHSLPFWPSIIAIIVDEQISSLTAADSQLHSVRSHSRYLPTEASPPAPLDSFCSAIILSFRRLPLIFNAGCL</sequence>
<keyword evidence="2" id="KW-1185">Reference proteome</keyword>
<accession>A0A165GAM3</accession>
<dbReference type="InParanoid" id="A0A165GAM3"/>
<evidence type="ECO:0000313" key="2">
    <source>
        <dbReference type="Proteomes" id="UP000076632"/>
    </source>
</evidence>
<organism evidence="1 2">
    <name type="scientific">Xylona heveae (strain CBS 132557 / TC161)</name>
    <dbReference type="NCBI Taxonomy" id="1328760"/>
    <lineage>
        <taxon>Eukaryota</taxon>
        <taxon>Fungi</taxon>
        <taxon>Dikarya</taxon>
        <taxon>Ascomycota</taxon>
        <taxon>Pezizomycotina</taxon>
        <taxon>Xylonomycetes</taxon>
        <taxon>Xylonales</taxon>
        <taxon>Xylonaceae</taxon>
        <taxon>Xylona</taxon>
    </lineage>
</organism>